<keyword evidence="3" id="KW-1185">Reference proteome</keyword>
<protein>
    <submittedName>
        <fullName evidence="2">Peptidoglycan-binding protein</fullName>
    </submittedName>
</protein>
<dbReference type="PROSITE" id="PS50911">
    <property type="entry name" value="CHAP"/>
    <property type="match status" value="1"/>
</dbReference>
<evidence type="ECO:0000259" key="1">
    <source>
        <dbReference type="PROSITE" id="PS50911"/>
    </source>
</evidence>
<proteinExistence type="predicted"/>
<gene>
    <name evidence="2" type="ORF">ACFFVI_05210</name>
</gene>
<sequence>MTTAAAVLEIARGQLGVREEPAGSNRVRYGDWYGVTGPWCAMFVSWCTFTAGVPLPASTAKGFAWTPAGAAWFRSLGRWTADPAPGHVVFFDFPADDVDRISHVGLVESVEADGTLVTIEGNTDAAGGRTGGQVLRRRRRSGVVGFGVPPYSDSGFVGGDPVPVAPAAARPTLPGLLVRGSRGRQVRMLQARLVQLGHGPLDVDGDLGPRTASAVRAFQSAAGLDPDGVVGPSTWSALWAG</sequence>
<evidence type="ECO:0000313" key="3">
    <source>
        <dbReference type="Proteomes" id="UP001589748"/>
    </source>
</evidence>
<dbReference type="InterPro" id="IPR002477">
    <property type="entry name" value="Peptidoglycan-bd-like"/>
</dbReference>
<dbReference type="EMBL" id="JBHMDM010000003">
    <property type="protein sequence ID" value="MFB9376358.1"/>
    <property type="molecule type" value="Genomic_DNA"/>
</dbReference>
<dbReference type="InterPro" id="IPR036365">
    <property type="entry name" value="PGBD-like_sf"/>
</dbReference>
<evidence type="ECO:0000313" key="2">
    <source>
        <dbReference type="EMBL" id="MFB9376358.1"/>
    </source>
</evidence>
<dbReference type="RefSeq" id="WP_380138470.1">
    <property type="nucleotide sequence ID" value="NZ_JBHLUI010000009.1"/>
</dbReference>
<dbReference type="InterPro" id="IPR007921">
    <property type="entry name" value="CHAP_dom"/>
</dbReference>
<dbReference type="SUPFAM" id="SSF47090">
    <property type="entry name" value="PGBD-like"/>
    <property type="match status" value="1"/>
</dbReference>
<dbReference type="Gene3D" id="1.10.101.10">
    <property type="entry name" value="PGBD-like superfamily/PGBD"/>
    <property type="match status" value="1"/>
</dbReference>
<reference evidence="2 3" key="1">
    <citation type="submission" date="2024-09" db="EMBL/GenBank/DDBJ databases">
        <authorList>
            <person name="Sun Q."/>
            <person name="Mori K."/>
        </authorList>
    </citation>
    <scope>NUCLEOTIDE SEQUENCE [LARGE SCALE GENOMIC DNA]</scope>
    <source>
        <strain evidence="2 3">TISTR 1856</strain>
    </source>
</reference>
<comment type="caution">
    <text evidence="2">The sequence shown here is derived from an EMBL/GenBank/DDBJ whole genome shotgun (WGS) entry which is preliminary data.</text>
</comment>
<dbReference type="Pfam" id="PF01471">
    <property type="entry name" value="PG_binding_1"/>
    <property type="match status" value="1"/>
</dbReference>
<dbReference type="Proteomes" id="UP001589748">
    <property type="component" value="Unassembled WGS sequence"/>
</dbReference>
<organism evidence="2 3">
    <name type="scientific">Kineococcus gynurae</name>
    <dbReference type="NCBI Taxonomy" id="452979"/>
    <lineage>
        <taxon>Bacteria</taxon>
        <taxon>Bacillati</taxon>
        <taxon>Actinomycetota</taxon>
        <taxon>Actinomycetes</taxon>
        <taxon>Kineosporiales</taxon>
        <taxon>Kineosporiaceae</taxon>
        <taxon>Kineococcus</taxon>
    </lineage>
</organism>
<dbReference type="InterPro" id="IPR036366">
    <property type="entry name" value="PGBDSf"/>
</dbReference>
<accession>A0ABV5LQN1</accession>
<dbReference type="Gene3D" id="3.90.1720.10">
    <property type="entry name" value="endopeptidase domain like (from Nostoc punctiforme)"/>
    <property type="match status" value="1"/>
</dbReference>
<feature type="domain" description="Peptidase C51" evidence="1">
    <location>
        <begin position="15"/>
        <end position="148"/>
    </location>
</feature>
<name>A0ABV5LQN1_9ACTN</name>
<dbReference type="Pfam" id="PF05257">
    <property type="entry name" value="CHAP"/>
    <property type="match status" value="1"/>
</dbReference>